<accession>A0A0N0P5K1</accession>
<keyword evidence="2" id="KW-1185">Reference proteome</keyword>
<evidence type="ECO:0000313" key="1">
    <source>
        <dbReference type="EMBL" id="KPI86559.1"/>
    </source>
</evidence>
<comment type="caution">
    <text evidence="1">The sequence shown here is derived from an EMBL/GenBank/DDBJ whole genome shotgun (WGS) entry which is preliminary data.</text>
</comment>
<organism evidence="1 2">
    <name type="scientific">Leptomonas seymouri</name>
    <dbReference type="NCBI Taxonomy" id="5684"/>
    <lineage>
        <taxon>Eukaryota</taxon>
        <taxon>Discoba</taxon>
        <taxon>Euglenozoa</taxon>
        <taxon>Kinetoplastea</taxon>
        <taxon>Metakinetoplastina</taxon>
        <taxon>Trypanosomatida</taxon>
        <taxon>Trypanosomatidae</taxon>
        <taxon>Leishmaniinae</taxon>
        <taxon>Leptomonas</taxon>
    </lineage>
</organism>
<dbReference type="EMBL" id="LJSK01000125">
    <property type="protein sequence ID" value="KPI86559.1"/>
    <property type="molecule type" value="Genomic_DNA"/>
</dbReference>
<protein>
    <submittedName>
        <fullName evidence="1">Cytosolic malate dehydrogenase (CMDH)</fullName>
    </submittedName>
</protein>
<sequence>MKAEVFLKLQTRPSPRTPRTPDCCVLVVGNPASKQPHSVEAGSERRSNHLHLMVVILHDCNHTWALMTRKAVVYVSRVRSFIICGNHCTAPAPDVEGASSNAVPLHLGIRDDCIAGRVYGGRC</sequence>
<dbReference type="Proteomes" id="UP000038009">
    <property type="component" value="Unassembled WGS sequence"/>
</dbReference>
<name>A0A0N0P5K1_LEPSE</name>
<reference evidence="1 2" key="1">
    <citation type="journal article" date="2015" name="PLoS Pathog.">
        <title>Leptomonas seymouri: Adaptations to the Dixenous Life Cycle Analyzed by Genome Sequencing, Transcriptome Profiling and Co-infection with Leishmania donovani.</title>
        <authorList>
            <person name="Kraeva N."/>
            <person name="Butenko A."/>
            <person name="Hlavacova J."/>
            <person name="Kostygov A."/>
            <person name="Myskova J."/>
            <person name="Grybchuk D."/>
            <person name="Lestinova T."/>
            <person name="Votypka J."/>
            <person name="Volf P."/>
            <person name="Opperdoes F."/>
            <person name="Flegontov P."/>
            <person name="Lukes J."/>
            <person name="Yurchenko V."/>
        </authorList>
    </citation>
    <scope>NUCLEOTIDE SEQUENCE [LARGE SCALE GENOMIC DNA]</scope>
    <source>
        <strain evidence="1 2">ATCC 30220</strain>
    </source>
</reference>
<evidence type="ECO:0000313" key="2">
    <source>
        <dbReference type="Proteomes" id="UP000038009"/>
    </source>
</evidence>
<dbReference type="AlphaFoldDB" id="A0A0N0P5K1"/>
<proteinExistence type="predicted"/>
<gene>
    <name evidence="1" type="ORF">ABL78_4382</name>
</gene>
<dbReference type="VEuPathDB" id="TriTrypDB:Lsey_0125_0170"/>